<feature type="compositionally biased region" description="Basic residues" evidence="1">
    <location>
        <begin position="26"/>
        <end position="48"/>
    </location>
</feature>
<dbReference type="EMBL" id="CADCTN010000043">
    <property type="protein sequence ID" value="CAA9224017.1"/>
    <property type="molecule type" value="Genomic_DNA"/>
</dbReference>
<reference evidence="2" key="1">
    <citation type="submission" date="2020-02" db="EMBL/GenBank/DDBJ databases">
        <authorList>
            <person name="Meier V. D."/>
        </authorList>
    </citation>
    <scope>NUCLEOTIDE SEQUENCE</scope>
    <source>
        <strain evidence="2">AVDCRST_MAG52</strain>
    </source>
</reference>
<feature type="non-terminal residue" evidence="2">
    <location>
        <position position="58"/>
    </location>
</feature>
<organism evidence="2">
    <name type="scientific">uncultured Blastococcus sp</name>
    <dbReference type="NCBI Taxonomy" id="217144"/>
    <lineage>
        <taxon>Bacteria</taxon>
        <taxon>Bacillati</taxon>
        <taxon>Actinomycetota</taxon>
        <taxon>Actinomycetes</taxon>
        <taxon>Geodermatophilales</taxon>
        <taxon>Geodermatophilaceae</taxon>
        <taxon>Blastococcus</taxon>
        <taxon>environmental samples</taxon>
    </lineage>
</organism>
<sequence length="58" mass="6224">GLRPGPAARGRLPARRRLEHLAGGLRHPRAHRTPGGLRRRPAGRRPARQRGGDPAAGV</sequence>
<evidence type="ECO:0000256" key="1">
    <source>
        <dbReference type="SAM" id="MobiDB-lite"/>
    </source>
</evidence>
<feature type="region of interest" description="Disordered" evidence="1">
    <location>
        <begin position="1"/>
        <end position="58"/>
    </location>
</feature>
<feature type="compositionally biased region" description="Low complexity" evidence="1">
    <location>
        <begin position="1"/>
        <end position="11"/>
    </location>
</feature>
<protein>
    <submittedName>
        <fullName evidence="2">Uncharacterized protein</fullName>
    </submittedName>
</protein>
<dbReference type="AlphaFoldDB" id="A0A6J4HJ72"/>
<gene>
    <name evidence="2" type="ORF">AVDCRST_MAG52-656</name>
</gene>
<name>A0A6J4HJ72_9ACTN</name>
<accession>A0A6J4HJ72</accession>
<feature type="non-terminal residue" evidence="2">
    <location>
        <position position="1"/>
    </location>
</feature>
<proteinExistence type="predicted"/>
<evidence type="ECO:0000313" key="2">
    <source>
        <dbReference type="EMBL" id="CAA9224017.1"/>
    </source>
</evidence>